<dbReference type="InterPro" id="IPR050318">
    <property type="entry name" value="DENR/SUI1_TIF"/>
</dbReference>
<dbReference type="SUPFAM" id="SSF55159">
    <property type="entry name" value="eIF1-like"/>
    <property type="match status" value="1"/>
</dbReference>
<dbReference type="CDD" id="cd11567">
    <property type="entry name" value="YciH_like"/>
    <property type="match status" value="1"/>
</dbReference>
<dbReference type="GO" id="GO:0001731">
    <property type="term" value="P:formation of translation preinitiation complex"/>
    <property type="evidence" value="ECO:0007669"/>
    <property type="project" value="UniProtKB-UniRule"/>
</dbReference>
<keyword evidence="3 4" id="KW-0648">Protein biosynthesis</keyword>
<dbReference type="HAMAP" id="MF_00604">
    <property type="entry name" value="SUI1"/>
    <property type="match status" value="1"/>
</dbReference>
<protein>
    <recommendedName>
        <fullName evidence="4 5">Protein translation factor SUI1 homolog</fullName>
    </recommendedName>
</protein>
<keyword evidence="2 4" id="KW-0810">Translation regulation</keyword>
<name>D2EGP3_PARA4</name>
<dbReference type="GO" id="GO:0003743">
    <property type="term" value="F:translation initiation factor activity"/>
    <property type="evidence" value="ECO:0007669"/>
    <property type="project" value="UniProtKB-UniRule"/>
</dbReference>
<dbReference type="NCBIfam" id="NF002096">
    <property type="entry name" value="PRK00939.1"/>
    <property type="match status" value="1"/>
</dbReference>
<dbReference type="PANTHER" id="PTHR12789:SF0">
    <property type="entry name" value="DENSITY-REGULATED PROTEIN"/>
    <property type="match status" value="1"/>
</dbReference>
<dbReference type="GO" id="GO:0006417">
    <property type="term" value="P:regulation of translation"/>
    <property type="evidence" value="ECO:0007669"/>
    <property type="project" value="UniProtKB-UniRule"/>
</dbReference>
<dbReference type="PROSITE" id="PS50296">
    <property type="entry name" value="SUI1"/>
    <property type="match status" value="1"/>
</dbReference>
<dbReference type="Proteomes" id="UP000009375">
    <property type="component" value="Unassembled WGS sequence"/>
</dbReference>
<evidence type="ECO:0000256" key="5">
    <source>
        <dbReference type="PIRNR" id="PIRNR037511"/>
    </source>
</evidence>
<comment type="similarity">
    <text evidence="1 4 5">Belongs to the SUI1 family.</text>
</comment>
<evidence type="ECO:0000256" key="4">
    <source>
        <dbReference type="HAMAP-Rule" id="MF_00604"/>
    </source>
</evidence>
<accession>D2EGP3</accession>
<dbReference type="Gene3D" id="3.30.780.10">
    <property type="entry name" value="SUI1-like domain"/>
    <property type="match status" value="1"/>
</dbReference>
<evidence type="ECO:0000256" key="1">
    <source>
        <dbReference type="ARBA" id="ARBA00005422"/>
    </source>
</evidence>
<organism evidence="7 8">
    <name type="scientific">Candidatus Parvarchaeum acidiphilum ARMAN-4</name>
    <dbReference type="NCBI Taxonomy" id="662760"/>
    <lineage>
        <taxon>Archaea</taxon>
        <taxon>Candidatus Parvarchaeota</taxon>
        <taxon>Candidatus Parvarchaeum</taxon>
    </lineage>
</organism>
<reference evidence="7 8" key="1">
    <citation type="journal article" date="2010" name="Proc. Natl. Acad. Sci. U.S.A.">
        <title>Enigmatic, ultrasmall, uncultivated Archaea.</title>
        <authorList>
            <person name="Baker B.J."/>
            <person name="Comolli L.R."/>
            <person name="Dick G.J."/>
            <person name="Hauser L.J."/>
            <person name="Hyatt D."/>
            <person name="Dill B.D."/>
            <person name="Land M.L."/>
            <person name="Verberkmoes N.C."/>
            <person name="Hettich R.L."/>
            <person name="Banfield J.F."/>
        </authorList>
    </citation>
    <scope>NUCLEOTIDE SEQUENCE [LARGE SCALE GENOMIC DNA]</scope>
</reference>
<feature type="domain" description="SUI1" evidence="6">
    <location>
        <begin position="27"/>
        <end position="93"/>
    </location>
</feature>
<dbReference type="Pfam" id="PF01253">
    <property type="entry name" value="SUI1"/>
    <property type="match status" value="1"/>
</dbReference>
<sequence>MTEVCPVCGLPKDLCICGTISQETQKIKIYTKKVSFKKMVTIINGLDSKAVNIKDLTKTLKTKIACGGTFKDGMIELQGEHVDKVKDILVKLGFPESSFS</sequence>
<dbReference type="InterPro" id="IPR036877">
    <property type="entry name" value="SUI1_dom_sf"/>
</dbReference>
<keyword evidence="7" id="KW-0396">Initiation factor</keyword>
<proteinExistence type="inferred from homology"/>
<dbReference type="PANTHER" id="PTHR12789">
    <property type="entry name" value="DENSITY-REGULATED PROTEIN HOMOLOG"/>
    <property type="match status" value="1"/>
</dbReference>
<evidence type="ECO:0000256" key="2">
    <source>
        <dbReference type="ARBA" id="ARBA00022845"/>
    </source>
</evidence>
<dbReference type="InterPro" id="IPR022851">
    <property type="entry name" value="SUI1_arc"/>
</dbReference>
<gene>
    <name evidence="7" type="ORF">BJBARM4_0942</name>
</gene>
<evidence type="ECO:0000313" key="8">
    <source>
        <dbReference type="Proteomes" id="UP000009375"/>
    </source>
</evidence>
<dbReference type="GO" id="GO:0003729">
    <property type="term" value="F:mRNA binding"/>
    <property type="evidence" value="ECO:0007669"/>
    <property type="project" value="TreeGrafter"/>
</dbReference>
<dbReference type="GO" id="GO:0002188">
    <property type="term" value="P:translation reinitiation"/>
    <property type="evidence" value="ECO:0007669"/>
    <property type="project" value="UniProtKB-UniRule"/>
</dbReference>
<dbReference type="EMBL" id="GG730077">
    <property type="protein sequence ID" value="EEZ92463.1"/>
    <property type="molecule type" value="Genomic_DNA"/>
</dbReference>
<dbReference type="AlphaFoldDB" id="D2EGP3"/>
<dbReference type="InterPro" id="IPR001950">
    <property type="entry name" value="SUI1"/>
</dbReference>
<dbReference type="InterPro" id="IPR005872">
    <property type="entry name" value="SUI1_arc_bac"/>
</dbReference>
<dbReference type="PIRSF" id="PIRSF037511">
    <property type="entry name" value="Transl_init_SUI1_pro"/>
    <property type="match status" value="1"/>
</dbReference>
<evidence type="ECO:0000313" key="7">
    <source>
        <dbReference type="EMBL" id="EEZ92463.1"/>
    </source>
</evidence>
<evidence type="ECO:0000259" key="6">
    <source>
        <dbReference type="PROSITE" id="PS50296"/>
    </source>
</evidence>
<evidence type="ECO:0000256" key="3">
    <source>
        <dbReference type="ARBA" id="ARBA00022917"/>
    </source>
</evidence>